<dbReference type="InterPro" id="IPR008248">
    <property type="entry name" value="CheB-like"/>
</dbReference>
<dbReference type="EC" id="3.5.1.44" evidence="3"/>
<feature type="region of interest" description="Disordered" evidence="6">
    <location>
        <begin position="418"/>
        <end position="455"/>
    </location>
</feature>
<keyword evidence="3 5" id="KW-0597">Phosphoprotein</keyword>
<dbReference type="InterPro" id="IPR001789">
    <property type="entry name" value="Sig_transdc_resp-reg_receiver"/>
</dbReference>
<dbReference type="PANTHER" id="PTHR42872:SF3">
    <property type="entry name" value="PROTEIN-GLUTAMATE METHYLESTERASE_PROTEIN-GLUTAMINE GLUTAMINASE 1"/>
    <property type="match status" value="1"/>
</dbReference>
<sequence length="455" mass="48072">MRSSRSWVSERGRRMDSTRIRVMVVDDSAVIRKIVTSTLLREPDIEVVGTAASGKEAIARFRELQPDVITLDIEMPEMNGIEAIGHIRAMDSRVPIIMFSTLTEAGGKATLDALSCGATDYVTKPTSSASIESSKDIIASALVGKIRVLGQKRKKSPPSLPGSSGVNPTHRPGATRGSSSTIETRHSNSRETRNALPEPIGRSLSHRDEGSRDSGSRQVPRAAPTRAPSVVLIGISTGGPNALGEVIPALPANLSVPIVIVQHMPATFTRLLAERLDTKSKLHVMEAKGGENPRAGEVYIAPGEHHLVVNTNSRGDLTLALDDSPPVNSCRPSVDTLFHSAVRLGSRVLAIVMTGMGQDGYVGARELKGVGAEIATQDEASSVVWGMPGFVTNAGLSDNVIALSAMADFISKRCAPSNGSSRFSGQPKMLTSGSLVGTSGSPRGQSRELGGGKWH</sequence>
<dbReference type="GO" id="GO:0050568">
    <property type="term" value="F:protein-glutamine glutaminase activity"/>
    <property type="evidence" value="ECO:0007669"/>
    <property type="project" value="UniProtKB-UniRule"/>
</dbReference>
<dbReference type="EC" id="3.1.1.61" evidence="3"/>
<dbReference type="PROSITE" id="PS50122">
    <property type="entry name" value="CHEB"/>
    <property type="match status" value="1"/>
</dbReference>
<comment type="catalytic activity">
    <reaction evidence="3">
        <text>L-glutaminyl-[protein] + H2O = L-glutamyl-[protein] + NH4(+)</text>
        <dbReference type="Rhea" id="RHEA:16441"/>
        <dbReference type="Rhea" id="RHEA-COMP:10207"/>
        <dbReference type="Rhea" id="RHEA-COMP:10208"/>
        <dbReference type="ChEBI" id="CHEBI:15377"/>
        <dbReference type="ChEBI" id="CHEBI:28938"/>
        <dbReference type="ChEBI" id="CHEBI:29973"/>
        <dbReference type="ChEBI" id="CHEBI:30011"/>
        <dbReference type="EC" id="3.5.1.44"/>
    </reaction>
</comment>
<dbReference type="AlphaFoldDB" id="A0A0D8HJL1"/>
<feature type="active site" evidence="3 4">
    <location>
        <position position="359"/>
    </location>
</feature>
<feature type="domain" description="CheB-type methylesterase" evidence="8">
    <location>
        <begin position="224"/>
        <end position="407"/>
    </location>
</feature>
<comment type="catalytic activity">
    <reaction evidence="2 3">
        <text>[protein]-L-glutamate 5-O-methyl ester + H2O = L-glutamyl-[protein] + methanol + H(+)</text>
        <dbReference type="Rhea" id="RHEA:23236"/>
        <dbReference type="Rhea" id="RHEA-COMP:10208"/>
        <dbReference type="Rhea" id="RHEA-COMP:10311"/>
        <dbReference type="ChEBI" id="CHEBI:15377"/>
        <dbReference type="ChEBI" id="CHEBI:15378"/>
        <dbReference type="ChEBI" id="CHEBI:17790"/>
        <dbReference type="ChEBI" id="CHEBI:29973"/>
        <dbReference type="ChEBI" id="CHEBI:82795"/>
        <dbReference type="EC" id="3.1.1.61"/>
    </reaction>
</comment>
<dbReference type="SMART" id="SM00448">
    <property type="entry name" value="REC"/>
    <property type="match status" value="1"/>
</dbReference>
<dbReference type="PROSITE" id="PS50110">
    <property type="entry name" value="RESPONSE_REGULATORY"/>
    <property type="match status" value="1"/>
</dbReference>
<evidence type="ECO:0000256" key="5">
    <source>
        <dbReference type="PROSITE-ProRule" id="PRU00169"/>
    </source>
</evidence>
<dbReference type="Pfam" id="PF01339">
    <property type="entry name" value="CheB_methylest"/>
    <property type="match status" value="1"/>
</dbReference>
<dbReference type="Pfam" id="PF00072">
    <property type="entry name" value="Response_reg"/>
    <property type="match status" value="1"/>
</dbReference>
<evidence type="ECO:0000256" key="3">
    <source>
        <dbReference type="HAMAP-Rule" id="MF_00099"/>
    </source>
</evidence>
<dbReference type="Proteomes" id="UP000032360">
    <property type="component" value="Unassembled WGS sequence"/>
</dbReference>
<name>A0A0D8HJL1_9ACTN</name>
<evidence type="ECO:0000256" key="4">
    <source>
        <dbReference type="PROSITE-ProRule" id="PRU00050"/>
    </source>
</evidence>
<keyword evidence="1 3" id="KW-0378">Hydrolase</keyword>
<comment type="domain">
    <text evidence="3">Contains a C-terminal catalytic domain, and an N-terminal region which modulates catalytic activity.</text>
</comment>
<evidence type="ECO:0000259" key="7">
    <source>
        <dbReference type="PROSITE" id="PS50110"/>
    </source>
</evidence>
<evidence type="ECO:0000313" key="9">
    <source>
        <dbReference type="EMBL" id="KJF17947.1"/>
    </source>
</evidence>
<dbReference type="EMBL" id="JXYS01000027">
    <property type="protein sequence ID" value="KJF17947.1"/>
    <property type="molecule type" value="Genomic_DNA"/>
</dbReference>
<organism evidence="9 10">
    <name type="scientific">Acidithrix ferrooxidans</name>
    <dbReference type="NCBI Taxonomy" id="1280514"/>
    <lineage>
        <taxon>Bacteria</taxon>
        <taxon>Bacillati</taxon>
        <taxon>Actinomycetota</taxon>
        <taxon>Acidimicrobiia</taxon>
        <taxon>Acidimicrobiales</taxon>
        <taxon>Acidimicrobiaceae</taxon>
        <taxon>Acidithrix</taxon>
    </lineage>
</organism>
<dbReference type="SUPFAM" id="SSF52172">
    <property type="entry name" value="CheY-like"/>
    <property type="match status" value="1"/>
</dbReference>
<dbReference type="GO" id="GO:0008984">
    <property type="term" value="F:protein-glutamate methylesterase activity"/>
    <property type="evidence" value="ECO:0007669"/>
    <property type="project" value="UniProtKB-UniRule"/>
</dbReference>
<keyword evidence="10" id="KW-1185">Reference proteome</keyword>
<dbReference type="InterPro" id="IPR035909">
    <property type="entry name" value="CheB_C"/>
</dbReference>
<gene>
    <name evidence="3 9" type="primary">cheB</name>
    <name evidence="9" type="ORF">AXFE_12320</name>
</gene>
<feature type="region of interest" description="Disordered" evidence="6">
    <location>
        <begin position="150"/>
        <end position="225"/>
    </location>
</feature>
<comment type="similarity">
    <text evidence="3">Belongs to the CheB family.</text>
</comment>
<feature type="active site" evidence="3 4">
    <location>
        <position position="236"/>
    </location>
</feature>
<dbReference type="SUPFAM" id="SSF52738">
    <property type="entry name" value="Methylesterase CheB, C-terminal domain"/>
    <property type="match status" value="1"/>
</dbReference>
<dbReference type="InterPro" id="IPR000673">
    <property type="entry name" value="Sig_transdc_resp-reg_Me-estase"/>
</dbReference>
<feature type="modified residue" description="4-aspartylphosphate" evidence="3 5">
    <location>
        <position position="72"/>
    </location>
</feature>
<dbReference type="CDD" id="cd17541">
    <property type="entry name" value="REC_CheB-like"/>
    <property type="match status" value="1"/>
</dbReference>
<feature type="compositionally biased region" description="Basic and acidic residues" evidence="6">
    <location>
        <begin position="205"/>
        <end position="215"/>
    </location>
</feature>
<dbReference type="Gene3D" id="3.40.50.2300">
    <property type="match status" value="1"/>
</dbReference>
<comment type="caution">
    <text evidence="9">The sequence shown here is derived from an EMBL/GenBank/DDBJ whole genome shotgun (WGS) entry which is preliminary data.</text>
</comment>
<dbReference type="GO" id="GO:0006935">
    <property type="term" value="P:chemotaxis"/>
    <property type="evidence" value="ECO:0007669"/>
    <property type="project" value="UniProtKB-UniRule"/>
</dbReference>
<evidence type="ECO:0000313" key="10">
    <source>
        <dbReference type="Proteomes" id="UP000032360"/>
    </source>
</evidence>
<keyword evidence="3" id="KW-0963">Cytoplasm</keyword>
<reference evidence="9 10" key="1">
    <citation type="submission" date="2015-01" db="EMBL/GenBank/DDBJ databases">
        <title>Draft genome of the acidophilic iron oxidizer Acidithrix ferrooxidans strain Py-F3.</title>
        <authorList>
            <person name="Poehlein A."/>
            <person name="Eisen S."/>
            <person name="Schloemann M."/>
            <person name="Johnson B.D."/>
            <person name="Daniel R."/>
            <person name="Muehling M."/>
        </authorList>
    </citation>
    <scope>NUCLEOTIDE SEQUENCE [LARGE SCALE GENOMIC DNA]</scope>
    <source>
        <strain evidence="9 10">Py-F3</strain>
    </source>
</reference>
<dbReference type="Gene3D" id="3.40.50.180">
    <property type="entry name" value="Methylesterase CheB, C-terminal domain"/>
    <property type="match status" value="1"/>
</dbReference>
<feature type="domain" description="Response regulatory" evidence="7">
    <location>
        <begin position="21"/>
        <end position="139"/>
    </location>
</feature>
<comment type="PTM">
    <text evidence="3">Phosphorylated by CheA. Phosphorylation of the N-terminal regulatory domain activates the methylesterase activity.</text>
</comment>
<dbReference type="PANTHER" id="PTHR42872">
    <property type="entry name" value="PROTEIN-GLUTAMATE METHYLESTERASE/PROTEIN-GLUTAMINE GLUTAMINASE"/>
    <property type="match status" value="1"/>
</dbReference>
<dbReference type="GO" id="GO:0000156">
    <property type="term" value="F:phosphorelay response regulator activity"/>
    <property type="evidence" value="ECO:0007669"/>
    <property type="project" value="InterPro"/>
</dbReference>
<dbReference type="HAMAP" id="MF_00099">
    <property type="entry name" value="CheB_chemtxs"/>
    <property type="match status" value="1"/>
</dbReference>
<protein>
    <recommendedName>
        <fullName evidence="3">Protein-glutamate methylesterase/protein-glutamine glutaminase</fullName>
        <ecNumber evidence="3">3.1.1.61</ecNumber>
        <ecNumber evidence="3">3.5.1.44</ecNumber>
    </recommendedName>
</protein>
<feature type="active site" evidence="3 4">
    <location>
        <position position="263"/>
    </location>
</feature>
<accession>A0A0D8HJL1</accession>
<evidence type="ECO:0000259" key="8">
    <source>
        <dbReference type="PROSITE" id="PS50122"/>
    </source>
</evidence>
<dbReference type="CDD" id="cd16432">
    <property type="entry name" value="CheB_Rec"/>
    <property type="match status" value="1"/>
</dbReference>
<evidence type="ECO:0000256" key="6">
    <source>
        <dbReference type="SAM" id="MobiDB-lite"/>
    </source>
</evidence>
<evidence type="ECO:0000256" key="2">
    <source>
        <dbReference type="ARBA" id="ARBA00048267"/>
    </source>
</evidence>
<feature type="compositionally biased region" description="Basic and acidic residues" evidence="6">
    <location>
        <begin position="183"/>
        <end position="193"/>
    </location>
</feature>
<dbReference type="STRING" id="1280514.AXFE_12320"/>
<keyword evidence="3 4" id="KW-0145">Chemotaxis</keyword>
<dbReference type="GO" id="GO:0005737">
    <property type="term" value="C:cytoplasm"/>
    <property type="evidence" value="ECO:0007669"/>
    <property type="project" value="UniProtKB-SubCell"/>
</dbReference>
<feature type="compositionally biased region" description="Low complexity" evidence="6">
    <location>
        <begin position="430"/>
        <end position="441"/>
    </location>
</feature>
<evidence type="ECO:0000256" key="1">
    <source>
        <dbReference type="ARBA" id="ARBA00022801"/>
    </source>
</evidence>
<dbReference type="NCBIfam" id="NF001965">
    <property type="entry name" value="PRK00742.1"/>
    <property type="match status" value="1"/>
</dbReference>
<comment type="function">
    <text evidence="3">Involved in chemotaxis. Part of a chemotaxis signal transduction system that modulates chemotaxis in response to various stimuli. Catalyzes the demethylation of specific methylglutamate residues introduced into the chemoreceptors (methyl-accepting chemotaxis proteins or MCP) by CheR. Also mediates the irreversible deamidation of specific glutamine residues to glutamic acid.</text>
</comment>
<dbReference type="InterPro" id="IPR011006">
    <property type="entry name" value="CheY-like_superfamily"/>
</dbReference>
<comment type="subcellular location">
    <subcellularLocation>
        <location evidence="3">Cytoplasm</location>
    </subcellularLocation>
</comment>
<dbReference type="PATRIC" id="fig|1280514.3.peg.1610"/>
<proteinExistence type="inferred from homology"/>